<sequence length="538" mass="55809">MTTVLVLAILAALVGGAICFLLAVPGRRAALPSRFLVAVLIGLVVGETVSMLALNGAIEDRLRADAVSAASAAPAVRAAQADLDAARADRAALDTAVTEASTRRDQALVVARCEYRPGPACPQTSITGVPGQGPETRTANQRLAAAQTDLDRATAARAARSPALDARIERARSDAQSARETAVADGADGIGARWVALNGVTAHSPFAAALRIAIDLVCAVLALLPLLLRLWRGDTTRDIRQQQELESERLAAAAQLAIDRGHQERRVELALTQDRPTQVLPALGTAGGVGHNAAALEAAGFEPVAVTARRYVREAPSDPAPSGPVTASRAPEDDFLPIAAAAEAASLAALLPDQPVADETPTGPIPVITSATDDPDPAQEATVPDETNLPVSAPAAEAAAPAVAQREAARTPNPFVPPVLDDAARTIAGFVRPLVPPFVARVLPGAQQTRTVQQSYEEVEEVTFSMRRTRKVTVGTVEQSVAAPSSDGAAGPAVTVDARVGDPVARAEEPLDVAHEVVDELSGQRPRELGQPRELPGR</sequence>
<dbReference type="RefSeq" id="WP_068569775.1">
    <property type="nucleotide sequence ID" value="NZ_LSRF01000001.1"/>
</dbReference>
<dbReference type="InterPro" id="IPR025519">
    <property type="entry name" value="DUF4407"/>
</dbReference>
<feature type="region of interest" description="Disordered" evidence="1">
    <location>
        <begin position="516"/>
        <end position="538"/>
    </location>
</feature>
<feature type="region of interest" description="Disordered" evidence="1">
    <location>
        <begin position="354"/>
        <end position="389"/>
    </location>
</feature>
<evidence type="ECO:0000313" key="3">
    <source>
        <dbReference type="EMBL" id="KXP15086.1"/>
    </source>
</evidence>
<dbReference type="EMBL" id="LSRF01000001">
    <property type="protein sequence ID" value="KXP15086.1"/>
    <property type="molecule type" value="Genomic_DNA"/>
</dbReference>
<evidence type="ECO:0000256" key="2">
    <source>
        <dbReference type="SAM" id="Phobius"/>
    </source>
</evidence>
<dbReference type="Proteomes" id="UP000070258">
    <property type="component" value="Unassembled WGS sequence"/>
</dbReference>
<accession>A0A138AXI2</accession>
<evidence type="ECO:0000256" key="1">
    <source>
        <dbReference type="SAM" id="MobiDB-lite"/>
    </source>
</evidence>
<name>A0A138AXI2_9ACTN</name>
<keyword evidence="2" id="KW-1133">Transmembrane helix</keyword>
<protein>
    <recommendedName>
        <fullName evidence="5">DUF4407 domain-containing protein</fullName>
    </recommendedName>
</protein>
<evidence type="ECO:0008006" key="5">
    <source>
        <dbReference type="Google" id="ProtNLM"/>
    </source>
</evidence>
<reference evidence="4" key="1">
    <citation type="submission" date="2016-02" db="EMBL/GenBank/DDBJ databases">
        <authorList>
            <person name="Wen L."/>
            <person name="He K."/>
            <person name="Yang H."/>
        </authorList>
    </citation>
    <scope>NUCLEOTIDE SEQUENCE [LARGE SCALE GENOMIC DNA]</scope>
    <source>
        <strain evidence="4">JCM 15929</strain>
    </source>
</reference>
<comment type="caution">
    <text evidence="3">The sequence shown here is derived from an EMBL/GenBank/DDBJ whole genome shotgun (WGS) entry which is preliminary data.</text>
</comment>
<dbReference type="AlphaFoldDB" id="A0A138AXI2"/>
<evidence type="ECO:0000313" key="4">
    <source>
        <dbReference type="Proteomes" id="UP000070258"/>
    </source>
</evidence>
<keyword evidence="2" id="KW-0812">Transmembrane</keyword>
<feature type="transmembrane region" description="Helical" evidence="2">
    <location>
        <begin position="35"/>
        <end position="54"/>
    </location>
</feature>
<organism evidence="3 4">
    <name type="scientific">Tsukamurella pseudospumae</name>
    <dbReference type="NCBI Taxonomy" id="239498"/>
    <lineage>
        <taxon>Bacteria</taxon>
        <taxon>Bacillati</taxon>
        <taxon>Actinomycetota</taxon>
        <taxon>Actinomycetes</taxon>
        <taxon>Mycobacteriales</taxon>
        <taxon>Tsukamurellaceae</taxon>
        <taxon>Tsukamurella</taxon>
    </lineage>
</organism>
<gene>
    <name evidence="3" type="ORF">AXK60_04280</name>
</gene>
<dbReference type="STRING" id="239498.AXK60_04280"/>
<proteinExistence type="predicted"/>
<dbReference type="Pfam" id="PF14362">
    <property type="entry name" value="DUF4407"/>
    <property type="match status" value="1"/>
</dbReference>
<feature type="compositionally biased region" description="Basic and acidic residues" evidence="1">
    <location>
        <begin position="525"/>
        <end position="538"/>
    </location>
</feature>
<keyword evidence="2" id="KW-0472">Membrane</keyword>